<dbReference type="PANTHER" id="PTHR38110:SF1">
    <property type="entry name" value="THIOESTERASE DOMAIN-CONTAINING PROTEIN"/>
    <property type="match status" value="1"/>
</dbReference>
<dbReference type="Pfam" id="PF13622">
    <property type="entry name" value="4HBT_3"/>
    <property type="match status" value="1"/>
</dbReference>
<dbReference type="AlphaFoldDB" id="A0A8H6WP30"/>
<evidence type="ECO:0000259" key="1">
    <source>
        <dbReference type="Pfam" id="PF13622"/>
    </source>
</evidence>
<dbReference type="SUPFAM" id="SSF54637">
    <property type="entry name" value="Thioesterase/thiol ester dehydrase-isomerase"/>
    <property type="match status" value="1"/>
</dbReference>
<comment type="caution">
    <text evidence="2">The sequence shown here is derived from an EMBL/GenBank/DDBJ whole genome shotgun (WGS) entry which is preliminary data.</text>
</comment>
<keyword evidence="3" id="KW-1185">Reference proteome</keyword>
<organism evidence="2 3">
    <name type="scientific">Mycena sanguinolenta</name>
    <dbReference type="NCBI Taxonomy" id="230812"/>
    <lineage>
        <taxon>Eukaryota</taxon>
        <taxon>Fungi</taxon>
        <taxon>Dikarya</taxon>
        <taxon>Basidiomycota</taxon>
        <taxon>Agaricomycotina</taxon>
        <taxon>Agaricomycetes</taxon>
        <taxon>Agaricomycetidae</taxon>
        <taxon>Agaricales</taxon>
        <taxon>Marasmiineae</taxon>
        <taxon>Mycenaceae</taxon>
        <taxon>Mycena</taxon>
    </lineage>
</organism>
<dbReference type="InterPro" id="IPR029069">
    <property type="entry name" value="HotDog_dom_sf"/>
</dbReference>
<dbReference type="InterPro" id="IPR052389">
    <property type="entry name" value="Sec_Metab_Biosynth-Assoc"/>
</dbReference>
<dbReference type="Gene3D" id="2.40.160.210">
    <property type="entry name" value="Acyl-CoA thioesterase, double hotdog domain"/>
    <property type="match status" value="1"/>
</dbReference>
<accession>A0A8H6WP30</accession>
<reference evidence="2" key="1">
    <citation type="submission" date="2020-05" db="EMBL/GenBank/DDBJ databases">
        <title>Mycena genomes resolve the evolution of fungal bioluminescence.</title>
        <authorList>
            <person name="Tsai I.J."/>
        </authorList>
    </citation>
    <scope>NUCLEOTIDE SEQUENCE</scope>
    <source>
        <strain evidence="2">160909Yilan</strain>
    </source>
</reference>
<name>A0A8H6WP30_9AGAR</name>
<evidence type="ECO:0000313" key="3">
    <source>
        <dbReference type="Proteomes" id="UP000623467"/>
    </source>
</evidence>
<dbReference type="OrthoDB" id="2532955at2759"/>
<protein>
    <recommendedName>
        <fullName evidence="1">Acyl-CoA thioesterase-like N-terminal HotDog domain-containing protein</fullName>
    </recommendedName>
</protein>
<proteinExistence type="predicted"/>
<evidence type="ECO:0000313" key="2">
    <source>
        <dbReference type="EMBL" id="KAF7324452.1"/>
    </source>
</evidence>
<dbReference type="PANTHER" id="PTHR38110">
    <property type="entry name" value="CHROMOSOME 23, WHOLE GENOME SHOTGUN SEQUENCE"/>
    <property type="match status" value="1"/>
</dbReference>
<dbReference type="InterPro" id="IPR042171">
    <property type="entry name" value="Acyl-CoA_hotdog"/>
</dbReference>
<dbReference type="InterPro" id="IPR049449">
    <property type="entry name" value="TesB_ACOT8-like_N"/>
</dbReference>
<feature type="domain" description="Acyl-CoA thioesterase-like N-terminal HotDog" evidence="1">
    <location>
        <begin position="29"/>
        <end position="114"/>
    </location>
</feature>
<sequence>MAPLTKAIHVTLAADSPGNTHVCYTAEADPEWVIGRVPHGGYVLGLIVQACIEHQAGSEHPDPLHVSAHYLQATKTSALEVHIRVLKRGRSFINILADLVQGTRPCITAHLIFGKIPASTGPLIDLSSGYGRRLPHLRHPSEAVLKPMFPVAGFTHRVRWAPEPSISARNRPDSPARRVPTGGGIAVWGAWIELADEDERLTPSSLAFLADCVETMATLYPRSVTSVDKRSLWIPTLTLALEWKAPIPPPSGIHSARTVGIYVSSGFMSEPQNRHNTAVEIWTAPCNIGEGAPVDGWRDRQVCLAVSTQMGLMVDGSLNEKAGSKL</sequence>
<dbReference type="EMBL" id="JACAZH010000110">
    <property type="protein sequence ID" value="KAF7324452.1"/>
    <property type="molecule type" value="Genomic_DNA"/>
</dbReference>
<gene>
    <name evidence="2" type="ORF">MSAN_02517200</name>
</gene>
<dbReference type="Proteomes" id="UP000623467">
    <property type="component" value="Unassembled WGS sequence"/>
</dbReference>